<sequence>MKICFMINHHRHLVENVFSQNKLIQCNQIYNKNKWWNRPFLIFTCVTIATQSSTPLTLMWNTRKFVSTKRQFRKKVKMMTSYFVAAKSYQPQCNRMNKNHILRNRLCHLF</sequence>
<reference evidence="1" key="3">
    <citation type="submission" date="2012-09" db="EMBL/GenBank/DDBJ databases">
        <authorList>
            <consortium name="VectorBase"/>
        </authorList>
    </citation>
    <scope>NUCLEOTIDE SEQUENCE</scope>
    <source>
        <strain evidence="1">Liverpool</strain>
    </source>
</reference>
<reference evidence="1" key="1">
    <citation type="submission" date="2005-10" db="EMBL/GenBank/DDBJ databases">
        <authorList>
            <person name="Loftus B.J."/>
            <person name="Nene V.M."/>
            <person name="Hannick L.I."/>
            <person name="Bidwell S."/>
            <person name="Haas B."/>
            <person name="Amedeo P."/>
            <person name="Orvis J."/>
            <person name="Wortman J.R."/>
            <person name="White O.R."/>
            <person name="Salzberg S."/>
            <person name="Shumway M."/>
            <person name="Koo H."/>
            <person name="Zhao Y."/>
            <person name="Holmes M."/>
            <person name="Miller J."/>
            <person name="Schatz M."/>
            <person name="Pop M."/>
            <person name="Pai G."/>
            <person name="Utterback T."/>
            <person name="Rogers Y.-H."/>
            <person name="Kravitz S."/>
            <person name="Fraser C.M."/>
        </authorList>
    </citation>
    <scope>NUCLEOTIDE SEQUENCE</scope>
    <source>
        <strain evidence="1">Liverpool</strain>
    </source>
</reference>
<proteinExistence type="predicted"/>
<protein>
    <submittedName>
        <fullName evidence="1">AAEL008586-PA</fullName>
    </submittedName>
</protein>
<dbReference type="Proteomes" id="UP000682892">
    <property type="component" value="Unassembled WGS sequence"/>
</dbReference>
<accession>Q16YD7</accession>
<gene>
    <name evidence="1" type="ORF">AaeL_AAEL008586</name>
</gene>
<dbReference type="AlphaFoldDB" id="Q16YD7"/>
<name>Q16YD7_AEDAE</name>
<dbReference type="EMBL" id="CH477518">
    <property type="protein sequence ID" value="EAT39633.1"/>
    <property type="molecule type" value="Genomic_DNA"/>
</dbReference>
<reference evidence="1" key="2">
    <citation type="journal article" date="2007" name="Science">
        <title>Genome sequence of Aedes aegypti, a major arbovirus vector.</title>
        <authorList>
            <person name="Nene V."/>
            <person name="Wortman J.R."/>
            <person name="Lawson D."/>
            <person name="Haas B."/>
            <person name="Kodira C."/>
            <person name="Tu Z.J."/>
            <person name="Loftus B."/>
            <person name="Xi Z."/>
            <person name="Megy K."/>
            <person name="Grabherr M."/>
            <person name="Ren Q."/>
            <person name="Zdobnov E.M."/>
            <person name="Lobo N.F."/>
            <person name="Campbell K.S."/>
            <person name="Brown S.E."/>
            <person name="Bonaldo M.F."/>
            <person name="Zhu J."/>
            <person name="Sinkins S.P."/>
            <person name="Hogenkamp D.G."/>
            <person name="Amedeo P."/>
            <person name="Arensburger P."/>
            <person name="Atkinson P.W."/>
            <person name="Bidwell S."/>
            <person name="Biedler J."/>
            <person name="Birney E."/>
            <person name="Bruggner R.V."/>
            <person name="Costas J."/>
            <person name="Coy M.R."/>
            <person name="Crabtree J."/>
            <person name="Crawford M."/>
            <person name="Debruyn B."/>
            <person name="Decaprio D."/>
            <person name="Eiglmeier K."/>
            <person name="Eisenstadt E."/>
            <person name="El-Dorry H."/>
            <person name="Gelbart W.M."/>
            <person name="Gomes S.L."/>
            <person name="Hammond M."/>
            <person name="Hannick L.I."/>
            <person name="Hogan J.R."/>
            <person name="Holmes M.H."/>
            <person name="Jaffe D."/>
            <person name="Johnston J.S."/>
            <person name="Kennedy R.C."/>
            <person name="Koo H."/>
            <person name="Kravitz S."/>
            <person name="Kriventseva E.V."/>
            <person name="Kulp D."/>
            <person name="Labutti K."/>
            <person name="Lee E."/>
            <person name="Li S."/>
            <person name="Lovin D.D."/>
            <person name="Mao C."/>
            <person name="Mauceli E."/>
            <person name="Menck C.F."/>
            <person name="Miller J.R."/>
            <person name="Montgomery P."/>
            <person name="Mori A."/>
            <person name="Nascimento A.L."/>
            <person name="Naveira H.F."/>
            <person name="Nusbaum C."/>
            <person name="O'leary S."/>
            <person name="Orvis J."/>
            <person name="Pertea M."/>
            <person name="Quesneville H."/>
            <person name="Reidenbach K.R."/>
            <person name="Rogers Y.H."/>
            <person name="Roth C.W."/>
            <person name="Schneider J.R."/>
            <person name="Schatz M."/>
            <person name="Shumway M."/>
            <person name="Stanke M."/>
            <person name="Stinson E.O."/>
            <person name="Tubio J.M."/>
            <person name="Vanzee J.P."/>
            <person name="Verjovski-Almeida S."/>
            <person name="Werner D."/>
            <person name="White O."/>
            <person name="Wyder S."/>
            <person name="Zeng Q."/>
            <person name="Zhao Q."/>
            <person name="Zhao Y."/>
            <person name="Hill C.A."/>
            <person name="Raikhel A.S."/>
            <person name="Soares M.B."/>
            <person name="Knudson D.L."/>
            <person name="Lee N.H."/>
            <person name="Galagan J."/>
            <person name="Salzberg S.L."/>
            <person name="Paulsen I.T."/>
            <person name="Dimopoulos G."/>
            <person name="Collins F.H."/>
            <person name="Birren B."/>
            <person name="Fraser-Liggett C.M."/>
            <person name="Severson D.W."/>
        </authorList>
    </citation>
    <scope>NUCLEOTIDE SEQUENCE [LARGE SCALE GENOMIC DNA]</scope>
    <source>
        <strain evidence="1">Liverpool</strain>
    </source>
</reference>
<evidence type="ECO:0000313" key="1">
    <source>
        <dbReference type="EMBL" id="EAT39633.1"/>
    </source>
</evidence>
<organism evidence="1 2">
    <name type="scientific">Aedes aegypti</name>
    <name type="common">Yellowfever mosquito</name>
    <name type="synonym">Culex aegypti</name>
    <dbReference type="NCBI Taxonomy" id="7159"/>
    <lineage>
        <taxon>Eukaryota</taxon>
        <taxon>Metazoa</taxon>
        <taxon>Ecdysozoa</taxon>
        <taxon>Arthropoda</taxon>
        <taxon>Hexapoda</taxon>
        <taxon>Insecta</taxon>
        <taxon>Pterygota</taxon>
        <taxon>Neoptera</taxon>
        <taxon>Endopterygota</taxon>
        <taxon>Diptera</taxon>
        <taxon>Nematocera</taxon>
        <taxon>Culicoidea</taxon>
        <taxon>Culicidae</taxon>
        <taxon>Culicinae</taxon>
        <taxon>Aedini</taxon>
        <taxon>Aedes</taxon>
        <taxon>Stegomyia</taxon>
    </lineage>
</organism>
<evidence type="ECO:0000313" key="2">
    <source>
        <dbReference type="Proteomes" id="UP000682892"/>
    </source>
</evidence>
<dbReference type="PaxDb" id="7159-AAEL008586-PA"/>
<dbReference type="HOGENOM" id="CLU_2173084_0_0_1"/>